<dbReference type="PANTHER" id="PTHR13789">
    <property type="entry name" value="MONOOXYGENASE"/>
    <property type="match status" value="1"/>
</dbReference>
<dbReference type="Pfam" id="PF01494">
    <property type="entry name" value="FAD_binding_3"/>
    <property type="match status" value="1"/>
</dbReference>
<dbReference type="Gene3D" id="3.50.50.60">
    <property type="entry name" value="FAD/NAD(P)-binding domain"/>
    <property type="match status" value="1"/>
</dbReference>
<dbReference type="RefSeq" id="WP_354152293.1">
    <property type="nucleotide sequence ID" value="NZ_JBEPMN010000011.1"/>
</dbReference>
<gene>
    <name evidence="4" type="ORF">ABID44_002780</name>
</gene>
<dbReference type="PRINTS" id="PR00420">
    <property type="entry name" value="RNGMNOXGNASE"/>
</dbReference>
<dbReference type="InterPro" id="IPR050493">
    <property type="entry name" value="FAD-dep_Monooxygenase_BioMet"/>
</dbReference>
<comment type="caution">
    <text evidence="4">The sequence shown here is derived from an EMBL/GenBank/DDBJ whole genome shotgun (WGS) entry which is preliminary data.</text>
</comment>
<name>A0ABV2KMX7_9HYPH</name>
<proteinExistence type="predicted"/>
<reference evidence="4 5" key="1">
    <citation type="submission" date="2024-06" db="EMBL/GenBank/DDBJ databases">
        <title>Genomic Encyclopedia of Type Strains, Phase IV (KMG-IV): sequencing the most valuable type-strain genomes for metagenomic binning, comparative biology and taxonomic classification.</title>
        <authorList>
            <person name="Goeker M."/>
        </authorList>
    </citation>
    <scope>NUCLEOTIDE SEQUENCE [LARGE SCALE GENOMIC DNA]</scope>
    <source>
        <strain evidence="4 5">DSM 19730</strain>
    </source>
</reference>
<evidence type="ECO:0000313" key="5">
    <source>
        <dbReference type="Proteomes" id="UP001549143"/>
    </source>
</evidence>
<evidence type="ECO:0000256" key="1">
    <source>
        <dbReference type="ARBA" id="ARBA00023002"/>
    </source>
</evidence>
<feature type="domain" description="FAD-binding" evidence="3">
    <location>
        <begin position="5"/>
        <end position="332"/>
    </location>
</feature>
<keyword evidence="5" id="KW-1185">Reference proteome</keyword>
<sequence length="374" mass="40894">MTKRALVCGAGISGLTAGIYLTRLGWDVTVFEKDPELRTAGAGLNLWPNGMRVLEKIGLRSPLSTIAASLDYYRTFSSTGDVIAVEDVRDWREKYGAPLCGVYRRDLSRILVEALGSEKLRVGHQLVSVEQGDDVVCTFANGEQVRGDFVMGADGIGSIVRSSVFGEREFSTDALVRWRGLFNLADVDVDPLSEAEVWGPDGHLGYLPIGGGRAYWFAAAEGITRDPEAIIEHFSGWRGSPVPGLIAATDKSTIIRSDLHDFVHPLDNWSKGRITLAGDAAHPMLPGMAQGANQALEDVDALCTSLDAHDDIADALKAYERTRIPQVAPIVRGSRSLFDFDDQNELVHGDKNPLFDRYERFVERRSTLDETSAA</sequence>
<dbReference type="InterPro" id="IPR002938">
    <property type="entry name" value="FAD-bd"/>
</dbReference>
<keyword evidence="1" id="KW-0560">Oxidoreductase</keyword>
<dbReference type="PANTHER" id="PTHR13789:SF309">
    <property type="entry name" value="PUTATIVE (AFU_ORTHOLOGUE AFUA_6G14510)-RELATED"/>
    <property type="match status" value="1"/>
</dbReference>
<evidence type="ECO:0000256" key="2">
    <source>
        <dbReference type="ARBA" id="ARBA00023033"/>
    </source>
</evidence>
<dbReference type="InterPro" id="IPR036188">
    <property type="entry name" value="FAD/NAD-bd_sf"/>
</dbReference>
<dbReference type="EMBL" id="JBEPMN010000011">
    <property type="protein sequence ID" value="MET3662442.1"/>
    <property type="molecule type" value="Genomic_DNA"/>
</dbReference>
<dbReference type="SUPFAM" id="SSF51905">
    <property type="entry name" value="FAD/NAD(P)-binding domain"/>
    <property type="match status" value="1"/>
</dbReference>
<accession>A0ABV2KMX7</accession>
<evidence type="ECO:0000313" key="4">
    <source>
        <dbReference type="EMBL" id="MET3662442.1"/>
    </source>
</evidence>
<protein>
    <submittedName>
        <fullName evidence="4">2-polyprenyl-6-methoxyphenol hydroxylase-like FAD-dependent oxidoreductase</fullName>
    </submittedName>
</protein>
<evidence type="ECO:0000259" key="3">
    <source>
        <dbReference type="Pfam" id="PF01494"/>
    </source>
</evidence>
<organism evidence="4 5">
    <name type="scientific">Aquamicrobium ahrensii</name>
    <dbReference type="NCBI Taxonomy" id="469551"/>
    <lineage>
        <taxon>Bacteria</taxon>
        <taxon>Pseudomonadati</taxon>
        <taxon>Pseudomonadota</taxon>
        <taxon>Alphaproteobacteria</taxon>
        <taxon>Hyphomicrobiales</taxon>
        <taxon>Phyllobacteriaceae</taxon>
        <taxon>Aquamicrobium</taxon>
    </lineage>
</organism>
<dbReference type="Proteomes" id="UP001549143">
    <property type="component" value="Unassembled WGS sequence"/>
</dbReference>
<keyword evidence="2" id="KW-0503">Monooxygenase</keyword>